<dbReference type="RefSeq" id="WP_058475128.1">
    <property type="nucleotide sequence ID" value="NZ_CAAAIL010000003.1"/>
</dbReference>
<dbReference type="Proteomes" id="UP000054639">
    <property type="component" value="Unassembled WGS sequence"/>
</dbReference>
<name>A0A378KR42_9GAMM</name>
<reference evidence="4 6" key="2">
    <citation type="submission" date="2018-06" db="EMBL/GenBank/DDBJ databases">
        <authorList>
            <consortium name="Pathogen Informatics"/>
            <person name="Doyle S."/>
        </authorList>
    </citation>
    <scope>NUCLEOTIDE SEQUENCE [LARGE SCALE GENOMIC DNA]</scope>
    <source>
        <strain evidence="4 6">NCTC12376</strain>
    </source>
</reference>
<organism evidence="4 6">
    <name type="scientific">Legionella quateirensis</name>
    <dbReference type="NCBI Taxonomy" id="45072"/>
    <lineage>
        <taxon>Bacteria</taxon>
        <taxon>Pseudomonadati</taxon>
        <taxon>Pseudomonadota</taxon>
        <taxon>Gammaproteobacteria</taxon>
        <taxon>Legionellales</taxon>
        <taxon>Legionellaceae</taxon>
        <taxon>Legionella</taxon>
    </lineage>
</organism>
<dbReference type="GO" id="GO:0006351">
    <property type="term" value="P:DNA-templated transcription"/>
    <property type="evidence" value="ECO:0007669"/>
    <property type="project" value="TreeGrafter"/>
</dbReference>
<evidence type="ECO:0000313" key="4">
    <source>
        <dbReference type="EMBL" id="STY17364.1"/>
    </source>
</evidence>
<evidence type="ECO:0000313" key="6">
    <source>
        <dbReference type="Proteomes" id="UP000254230"/>
    </source>
</evidence>
<dbReference type="InterPro" id="IPR002634">
    <property type="entry name" value="BolA"/>
</dbReference>
<sequence length="105" mass="12249">MSRKLDIEHQLSGELSPIFLTVEDESKNHHVPEGAETHFKVIVVSSRFNELSRIARHRMVNHLLEKEFDKGLHALSMHLYTESEWNQKQDPVLKSPACRDGYKNR</sequence>
<dbReference type="GO" id="GO:0005829">
    <property type="term" value="C:cytosol"/>
    <property type="evidence" value="ECO:0007669"/>
    <property type="project" value="TreeGrafter"/>
</dbReference>
<evidence type="ECO:0000256" key="2">
    <source>
        <dbReference type="RuleBase" id="RU003860"/>
    </source>
</evidence>
<gene>
    <name evidence="4" type="primary">bolA</name>
    <name evidence="3" type="ORF">Lqua_3002</name>
    <name evidence="4" type="ORF">NCTC12376_01162</name>
</gene>
<dbReference type="InterPro" id="IPR050961">
    <property type="entry name" value="BolA/IbaG_stress_morph_reg"/>
</dbReference>
<dbReference type="AlphaFoldDB" id="A0A378KR42"/>
<evidence type="ECO:0000313" key="3">
    <source>
        <dbReference type="EMBL" id="KTD43648.1"/>
    </source>
</evidence>
<comment type="similarity">
    <text evidence="1 2">Belongs to the BolA/IbaG family.</text>
</comment>
<dbReference type="InterPro" id="IPR036065">
    <property type="entry name" value="BolA-like_sf"/>
</dbReference>
<evidence type="ECO:0000313" key="5">
    <source>
        <dbReference type="Proteomes" id="UP000054639"/>
    </source>
</evidence>
<reference evidence="3 5" key="1">
    <citation type="submission" date="2015-11" db="EMBL/GenBank/DDBJ databases">
        <title>Genomic analysis of 38 Legionella species identifies large and diverse effector repertoires.</title>
        <authorList>
            <person name="Burstein D."/>
            <person name="Amaro F."/>
            <person name="Zusman T."/>
            <person name="Lifshitz Z."/>
            <person name="Cohen O."/>
            <person name="Gilbert J.A."/>
            <person name="Pupko T."/>
            <person name="Shuman H.A."/>
            <person name="Segal G."/>
        </authorList>
    </citation>
    <scope>NUCLEOTIDE SEQUENCE [LARGE SCALE GENOMIC DNA]</scope>
    <source>
        <strain evidence="3 5">ATCC 49507</strain>
    </source>
</reference>
<protein>
    <submittedName>
        <fullName evidence="4">Putative regulator of murein genes BolA</fullName>
    </submittedName>
    <submittedName>
        <fullName evidence="3">Transcriptional regulator BolA</fullName>
    </submittedName>
</protein>
<evidence type="ECO:0000256" key="1">
    <source>
        <dbReference type="ARBA" id="ARBA00005578"/>
    </source>
</evidence>
<dbReference type="Proteomes" id="UP000254230">
    <property type="component" value="Unassembled WGS sequence"/>
</dbReference>
<dbReference type="EMBL" id="LNYR01000046">
    <property type="protein sequence ID" value="KTD43648.1"/>
    <property type="molecule type" value="Genomic_DNA"/>
</dbReference>
<dbReference type="PIRSF" id="PIRSF003113">
    <property type="entry name" value="BolA"/>
    <property type="match status" value="1"/>
</dbReference>
<dbReference type="OrthoDB" id="9801469at2"/>
<keyword evidence="5" id="KW-1185">Reference proteome</keyword>
<accession>A0A378KR42</accession>
<dbReference type="PANTHER" id="PTHR46229">
    <property type="entry name" value="BOLA TRANSCRIPTION REGULATOR"/>
    <property type="match status" value="1"/>
</dbReference>
<dbReference type="Gene3D" id="3.30.300.90">
    <property type="entry name" value="BolA-like"/>
    <property type="match status" value="1"/>
</dbReference>
<dbReference type="STRING" id="45072.Lqua_3002"/>
<dbReference type="PANTHER" id="PTHR46229:SF2">
    <property type="entry name" value="BOLA-LIKE PROTEIN 1"/>
    <property type="match status" value="1"/>
</dbReference>
<dbReference type="SUPFAM" id="SSF82657">
    <property type="entry name" value="BolA-like"/>
    <property type="match status" value="1"/>
</dbReference>
<dbReference type="Pfam" id="PF01722">
    <property type="entry name" value="BolA"/>
    <property type="match status" value="1"/>
</dbReference>
<proteinExistence type="inferred from homology"/>
<dbReference type="EMBL" id="UGOW01000001">
    <property type="protein sequence ID" value="STY17364.1"/>
    <property type="molecule type" value="Genomic_DNA"/>
</dbReference>